<name>A0A9J6G331_HAELO</name>
<accession>A0A9J6G331</accession>
<dbReference type="PANTHER" id="PTHR12192">
    <property type="entry name" value="CATION TRANSPORT PROTEIN CHAC-RELATED"/>
    <property type="match status" value="1"/>
</dbReference>
<evidence type="ECO:0000313" key="6">
    <source>
        <dbReference type="Proteomes" id="UP000821853"/>
    </source>
</evidence>
<evidence type="ECO:0000256" key="1">
    <source>
        <dbReference type="ARBA" id="ARBA00012344"/>
    </source>
</evidence>
<dbReference type="EMBL" id="JABSTR010000005">
    <property type="protein sequence ID" value="KAH9369367.1"/>
    <property type="molecule type" value="Genomic_DNA"/>
</dbReference>
<keyword evidence="6" id="KW-1185">Reference proteome</keyword>
<dbReference type="GO" id="GO:0005737">
    <property type="term" value="C:cytoplasm"/>
    <property type="evidence" value="ECO:0007669"/>
    <property type="project" value="TreeGrafter"/>
</dbReference>
<dbReference type="PANTHER" id="PTHR12192:SF2">
    <property type="entry name" value="GLUTATHIONE-SPECIFIC GAMMA-GLUTAMYLCYCLOTRANSFERASE 2"/>
    <property type="match status" value="1"/>
</dbReference>
<evidence type="ECO:0000256" key="2">
    <source>
        <dbReference type="ARBA" id="ARBA00023239"/>
    </source>
</evidence>
<dbReference type="GO" id="GO:0006751">
    <property type="term" value="P:glutathione catabolic process"/>
    <property type="evidence" value="ECO:0007669"/>
    <property type="project" value="InterPro"/>
</dbReference>
<dbReference type="Pfam" id="PF04752">
    <property type="entry name" value="ChaC"/>
    <property type="match status" value="1"/>
</dbReference>
<dbReference type="Proteomes" id="UP000821853">
    <property type="component" value="Chromosome 3"/>
</dbReference>
<evidence type="ECO:0000256" key="4">
    <source>
        <dbReference type="ARBA" id="ARBA00045227"/>
    </source>
</evidence>
<comment type="caution">
    <text evidence="5">The sequence shown here is derived from an EMBL/GenBank/DDBJ whole genome shotgun (WGS) entry which is preliminary data.</text>
</comment>
<evidence type="ECO:0000256" key="3">
    <source>
        <dbReference type="ARBA" id="ARBA00043195"/>
    </source>
</evidence>
<sequence length="84" mass="9385">MHAALQVEVMFHPADSEEKPFPLIIYVAQKENPYYLGPASALDIAKQIHGAEGPSGSNREYLLSLIEMHADHRPPHPRPAPPRH</sequence>
<protein>
    <recommendedName>
        <fullName evidence="1">glutathione-specific gamma-glutamylcyclotransferase</fullName>
        <ecNumber evidence="1">4.3.2.7</ecNumber>
    </recommendedName>
    <alternativeName>
        <fullName evidence="3">Cation transport regulator-like protein 2</fullName>
    </alternativeName>
</protein>
<proteinExistence type="predicted"/>
<evidence type="ECO:0000313" key="5">
    <source>
        <dbReference type="EMBL" id="KAH9369367.1"/>
    </source>
</evidence>
<keyword evidence="2" id="KW-0456">Lyase</keyword>
<dbReference type="AlphaFoldDB" id="A0A9J6G331"/>
<dbReference type="InterPro" id="IPR006840">
    <property type="entry name" value="ChaC"/>
</dbReference>
<organism evidence="5 6">
    <name type="scientific">Haemaphysalis longicornis</name>
    <name type="common">Bush tick</name>
    <dbReference type="NCBI Taxonomy" id="44386"/>
    <lineage>
        <taxon>Eukaryota</taxon>
        <taxon>Metazoa</taxon>
        <taxon>Ecdysozoa</taxon>
        <taxon>Arthropoda</taxon>
        <taxon>Chelicerata</taxon>
        <taxon>Arachnida</taxon>
        <taxon>Acari</taxon>
        <taxon>Parasitiformes</taxon>
        <taxon>Ixodida</taxon>
        <taxon>Ixodoidea</taxon>
        <taxon>Ixodidae</taxon>
        <taxon>Haemaphysalinae</taxon>
        <taxon>Haemaphysalis</taxon>
    </lineage>
</organism>
<dbReference type="GO" id="GO:0061928">
    <property type="term" value="F:glutathione specific gamma-glutamylcyclotransferase activity"/>
    <property type="evidence" value="ECO:0007669"/>
    <property type="project" value="UniProtKB-EC"/>
</dbReference>
<dbReference type="OrthoDB" id="1933483at2759"/>
<reference evidence="5 6" key="1">
    <citation type="journal article" date="2020" name="Cell">
        <title>Large-Scale Comparative Analyses of Tick Genomes Elucidate Their Genetic Diversity and Vector Capacities.</title>
        <authorList>
            <consortium name="Tick Genome and Microbiome Consortium (TIGMIC)"/>
            <person name="Jia N."/>
            <person name="Wang J."/>
            <person name="Shi W."/>
            <person name="Du L."/>
            <person name="Sun Y."/>
            <person name="Zhan W."/>
            <person name="Jiang J.F."/>
            <person name="Wang Q."/>
            <person name="Zhang B."/>
            <person name="Ji P."/>
            <person name="Bell-Sakyi L."/>
            <person name="Cui X.M."/>
            <person name="Yuan T.T."/>
            <person name="Jiang B.G."/>
            <person name="Yang W.F."/>
            <person name="Lam T.T."/>
            <person name="Chang Q.C."/>
            <person name="Ding S.J."/>
            <person name="Wang X.J."/>
            <person name="Zhu J.G."/>
            <person name="Ruan X.D."/>
            <person name="Zhao L."/>
            <person name="Wei J.T."/>
            <person name="Ye R.Z."/>
            <person name="Que T.C."/>
            <person name="Du C.H."/>
            <person name="Zhou Y.H."/>
            <person name="Cheng J.X."/>
            <person name="Dai P.F."/>
            <person name="Guo W.B."/>
            <person name="Han X.H."/>
            <person name="Huang E.J."/>
            <person name="Li L.F."/>
            <person name="Wei W."/>
            <person name="Gao Y.C."/>
            <person name="Liu J.Z."/>
            <person name="Shao H.Z."/>
            <person name="Wang X."/>
            <person name="Wang C.C."/>
            <person name="Yang T.C."/>
            <person name="Huo Q.B."/>
            <person name="Li W."/>
            <person name="Chen H.Y."/>
            <person name="Chen S.E."/>
            <person name="Zhou L.G."/>
            <person name="Ni X.B."/>
            <person name="Tian J.H."/>
            <person name="Sheng Y."/>
            <person name="Liu T."/>
            <person name="Pan Y.S."/>
            <person name="Xia L.Y."/>
            <person name="Li J."/>
            <person name="Zhao F."/>
            <person name="Cao W.C."/>
        </authorList>
    </citation>
    <scope>NUCLEOTIDE SEQUENCE [LARGE SCALE GENOMIC DNA]</scope>
    <source>
        <strain evidence="5">HaeL-2018</strain>
    </source>
</reference>
<gene>
    <name evidence="5" type="ORF">HPB48_022458</name>
</gene>
<dbReference type="EC" id="4.3.2.7" evidence="1"/>
<comment type="function">
    <text evidence="4">Catalyzes the cleavage of glutathione into 5-oxo-L-proline and a Cys-Gly dipeptide. Acts specifically on glutathione, but not on other gamma-glutamyl peptides.</text>
</comment>
<dbReference type="VEuPathDB" id="VectorBase:HLOH_059905"/>